<accession>A0A5N6Q0P2</accession>
<comment type="caution">
    <text evidence="1">The sequence shown here is derived from an EMBL/GenBank/DDBJ whole genome shotgun (WGS) entry which is preliminary data.</text>
</comment>
<protein>
    <submittedName>
        <fullName evidence="1">Uncharacterized protein</fullName>
    </submittedName>
</protein>
<proteinExistence type="predicted"/>
<evidence type="ECO:0000313" key="2">
    <source>
        <dbReference type="Proteomes" id="UP000326396"/>
    </source>
</evidence>
<organism evidence="1 2">
    <name type="scientific">Mikania micrantha</name>
    <name type="common">bitter vine</name>
    <dbReference type="NCBI Taxonomy" id="192012"/>
    <lineage>
        <taxon>Eukaryota</taxon>
        <taxon>Viridiplantae</taxon>
        <taxon>Streptophyta</taxon>
        <taxon>Embryophyta</taxon>
        <taxon>Tracheophyta</taxon>
        <taxon>Spermatophyta</taxon>
        <taxon>Magnoliopsida</taxon>
        <taxon>eudicotyledons</taxon>
        <taxon>Gunneridae</taxon>
        <taxon>Pentapetalae</taxon>
        <taxon>asterids</taxon>
        <taxon>campanulids</taxon>
        <taxon>Asterales</taxon>
        <taxon>Asteraceae</taxon>
        <taxon>Asteroideae</taxon>
        <taxon>Heliantheae alliance</taxon>
        <taxon>Eupatorieae</taxon>
        <taxon>Mikania</taxon>
    </lineage>
</organism>
<dbReference type="AlphaFoldDB" id="A0A5N6Q0P2"/>
<reference evidence="1 2" key="1">
    <citation type="submission" date="2019-05" db="EMBL/GenBank/DDBJ databases">
        <title>Mikania micrantha, genome provides insights into the molecular mechanism of rapid growth.</title>
        <authorList>
            <person name="Liu B."/>
        </authorList>
    </citation>
    <scope>NUCLEOTIDE SEQUENCE [LARGE SCALE GENOMIC DNA]</scope>
    <source>
        <strain evidence="1">NLD-2019</strain>
        <tissue evidence="1">Leaf</tissue>
    </source>
</reference>
<sequence>MMNVGENCVQNEVLDCPESKNEENFLSFEQWDSSRYAKAELRVLRELVDFMGFFLLNRTLSQNLKVLITELYLVNPCGAGQKTLIVLSADNPFAESLQLPLV</sequence>
<keyword evidence="2" id="KW-1185">Reference proteome</keyword>
<gene>
    <name evidence="1" type="ORF">E3N88_01079</name>
</gene>
<name>A0A5N6Q0P2_9ASTR</name>
<dbReference type="EMBL" id="SZYD01000001">
    <property type="protein sequence ID" value="KAD7477943.1"/>
    <property type="molecule type" value="Genomic_DNA"/>
</dbReference>
<evidence type="ECO:0000313" key="1">
    <source>
        <dbReference type="EMBL" id="KAD7477943.1"/>
    </source>
</evidence>
<dbReference type="Proteomes" id="UP000326396">
    <property type="component" value="Linkage Group LG1"/>
</dbReference>